<protein>
    <recommendedName>
        <fullName evidence="1">Peptidase M20 dimerisation domain-containing protein</fullName>
    </recommendedName>
</protein>
<dbReference type="FunFam" id="3.30.70.360:FF:000004">
    <property type="entry name" value="Peptidase M20 domain-containing protein 2"/>
    <property type="match status" value="1"/>
</dbReference>
<dbReference type="EMBL" id="UINC01011163">
    <property type="protein sequence ID" value="SVA49393.1"/>
    <property type="molecule type" value="Genomic_DNA"/>
</dbReference>
<dbReference type="InterPro" id="IPR002933">
    <property type="entry name" value="Peptidase_M20"/>
</dbReference>
<dbReference type="AlphaFoldDB" id="A0A381WBT9"/>
<dbReference type="GO" id="GO:0071713">
    <property type="term" value="F:para-aminobenzoyl-glutamate hydrolase activity"/>
    <property type="evidence" value="ECO:0007669"/>
    <property type="project" value="TreeGrafter"/>
</dbReference>
<dbReference type="SUPFAM" id="SSF55031">
    <property type="entry name" value="Bacterial exopeptidase dimerisation domain"/>
    <property type="match status" value="1"/>
</dbReference>
<evidence type="ECO:0000313" key="2">
    <source>
        <dbReference type="EMBL" id="SVA49393.1"/>
    </source>
</evidence>
<dbReference type="Pfam" id="PF01546">
    <property type="entry name" value="Peptidase_M20"/>
    <property type="match status" value="1"/>
</dbReference>
<gene>
    <name evidence="2" type="ORF">METZ01_LOCUS102247</name>
</gene>
<dbReference type="GO" id="GO:0005737">
    <property type="term" value="C:cytoplasm"/>
    <property type="evidence" value="ECO:0007669"/>
    <property type="project" value="TreeGrafter"/>
</dbReference>
<organism evidence="2">
    <name type="scientific">marine metagenome</name>
    <dbReference type="NCBI Taxonomy" id="408172"/>
    <lineage>
        <taxon>unclassified sequences</taxon>
        <taxon>metagenomes</taxon>
        <taxon>ecological metagenomes</taxon>
    </lineage>
</organism>
<dbReference type="NCBIfam" id="TIGR01891">
    <property type="entry name" value="amidohydrolases"/>
    <property type="match status" value="1"/>
</dbReference>
<reference evidence="2" key="1">
    <citation type="submission" date="2018-05" db="EMBL/GenBank/DDBJ databases">
        <authorList>
            <person name="Lanie J.A."/>
            <person name="Ng W.-L."/>
            <person name="Kazmierczak K.M."/>
            <person name="Andrzejewski T.M."/>
            <person name="Davidsen T.M."/>
            <person name="Wayne K.J."/>
            <person name="Tettelin H."/>
            <person name="Glass J.I."/>
            <person name="Rusch D."/>
            <person name="Podicherti R."/>
            <person name="Tsui H.-C.T."/>
            <person name="Winkler M.E."/>
        </authorList>
    </citation>
    <scope>NUCLEOTIDE SEQUENCE</scope>
</reference>
<proteinExistence type="predicted"/>
<dbReference type="SUPFAM" id="SSF53187">
    <property type="entry name" value="Zn-dependent exopeptidases"/>
    <property type="match status" value="1"/>
</dbReference>
<dbReference type="GO" id="GO:0046657">
    <property type="term" value="P:folic acid catabolic process"/>
    <property type="evidence" value="ECO:0007669"/>
    <property type="project" value="TreeGrafter"/>
</dbReference>
<dbReference type="InterPro" id="IPR011650">
    <property type="entry name" value="Peptidase_M20_dimer"/>
</dbReference>
<feature type="domain" description="Peptidase M20 dimerisation" evidence="1">
    <location>
        <begin position="217"/>
        <end position="304"/>
    </location>
</feature>
<accession>A0A381WBT9</accession>
<dbReference type="InterPro" id="IPR017439">
    <property type="entry name" value="Amidohydrolase"/>
</dbReference>
<dbReference type="PANTHER" id="PTHR30575">
    <property type="entry name" value="PEPTIDASE M20"/>
    <property type="match status" value="1"/>
</dbReference>
<sequence>MKLFRVPIIRLLSRVGVAVAVSAVTLTSPASAQDAKEAMAAFIDANATSYAEVAQEIWELAEVGYMETESSEKLQGMLRSAGFEIASGVAGIPTAFVAEYGGGGPVIGIMGEYDALPGINQSRSAERDPIPGKIAGHACGHHLFGTGSVAAALAVKEWLDETGAPGTIRVYGTPAEEGGAGKVYMVRAGLMDDVDVMLHWHAGSQNSARASSSLANKSGKFRFYGQSAHAASAPWRGRSALDGVEAMHDMVNMMREHVTPASRIHYVITSGGSAPNVIPDFAESYIYVRHPDPNEVRRMFDWVTRIAEGAAMGTETHMELEVIHGIYNVLPNEALGRAMHANLTAVGGVEYTAEERRFAEMIQNTFSEDVPPIERANEIEPFEVIEVGQGGSTDVGDVSWTVPTAGLSTATWVPGTSAHSWQAVAAGGMDIGNKGMVNAVKTLAFTMHDLFTQPALIEAAQEEFLRRRGPNYIYEPLLGDRDPPLDYRASVVGGSGN</sequence>
<name>A0A381WBT9_9ZZZZ</name>
<evidence type="ECO:0000259" key="1">
    <source>
        <dbReference type="Pfam" id="PF07687"/>
    </source>
</evidence>
<dbReference type="Gene3D" id="3.40.630.10">
    <property type="entry name" value="Zn peptidases"/>
    <property type="match status" value="1"/>
</dbReference>
<dbReference type="Pfam" id="PF07687">
    <property type="entry name" value="M20_dimer"/>
    <property type="match status" value="1"/>
</dbReference>
<dbReference type="InterPro" id="IPR036264">
    <property type="entry name" value="Bact_exopeptidase_dim_dom"/>
</dbReference>
<dbReference type="InterPro" id="IPR052030">
    <property type="entry name" value="Peptidase_M20/M20A_hydrolases"/>
</dbReference>
<dbReference type="PIRSF" id="PIRSF037227">
    <property type="entry name" value="Aminobenzoyl-glu_utiliz_pB"/>
    <property type="match status" value="1"/>
</dbReference>
<dbReference type="PANTHER" id="PTHR30575:SF0">
    <property type="entry name" value="XAA-ARG DIPEPTIDASE"/>
    <property type="match status" value="1"/>
</dbReference>
<dbReference type="GO" id="GO:0016805">
    <property type="term" value="F:dipeptidase activity"/>
    <property type="evidence" value="ECO:0007669"/>
    <property type="project" value="TreeGrafter"/>
</dbReference>
<dbReference type="InterPro" id="IPR017145">
    <property type="entry name" value="Aminobenzoyl-glu_utiliz_pB"/>
</dbReference>
<dbReference type="Gene3D" id="3.30.70.360">
    <property type="match status" value="1"/>
</dbReference>